<reference evidence="5 6" key="1">
    <citation type="journal article" date="2019" name="Int. J. Syst. Evol. Microbiol.">
        <title>The Global Catalogue of Microorganisms (GCM) 10K type strain sequencing project: providing services to taxonomists for standard genome sequencing and annotation.</title>
        <authorList>
            <consortium name="The Broad Institute Genomics Platform"/>
            <consortium name="The Broad Institute Genome Sequencing Center for Infectious Disease"/>
            <person name="Wu L."/>
            <person name="Ma J."/>
        </authorList>
    </citation>
    <scope>NUCLEOTIDE SEQUENCE [LARGE SCALE GENOMIC DNA]</scope>
    <source>
        <strain evidence="5 6">JCM 14736</strain>
    </source>
</reference>
<keyword evidence="6" id="KW-1185">Reference proteome</keyword>
<evidence type="ECO:0000313" key="5">
    <source>
        <dbReference type="EMBL" id="GAA1792863.1"/>
    </source>
</evidence>
<dbReference type="Proteomes" id="UP001500851">
    <property type="component" value="Unassembled WGS sequence"/>
</dbReference>
<name>A0ABN2LLG0_9MICO</name>
<dbReference type="Gene3D" id="1.10.10.60">
    <property type="entry name" value="Homeodomain-like"/>
    <property type="match status" value="1"/>
</dbReference>
<dbReference type="RefSeq" id="WP_344032246.1">
    <property type="nucleotide sequence ID" value="NZ_BAAAOB010000002.1"/>
</dbReference>
<dbReference type="InterPro" id="IPR050204">
    <property type="entry name" value="AraC_XylS_family_regulators"/>
</dbReference>
<evidence type="ECO:0000256" key="3">
    <source>
        <dbReference type="ARBA" id="ARBA00023163"/>
    </source>
</evidence>
<dbReference type="PANTHER" id="PTHR46796:SF6">
    <property type="entry name" value="ARAC SUBFAMILY"/>
    <property type="match status" value="1"/>
</dbReference>
<dbReference type="InterPro" id="IPR018060">
    <property type="entry name" value="HTH_AraC"/>
</dbReference>
<comment type="caution">
    <text evidence="5">The sequence shown here is derived from an EMBL/GenBank/DDBJ whole genome shotgun (WGS) entry which is preliminary data.</text>
</comment>
<sequence length="323" mass="34998">MERQSAPRIEGLPDRSITRFGERELGDEGVRGVDGPLGMTAKARAFGPVLIVEAEGTGSEFERRPIRPDLPTIDLLFVQQGEFEYLDGGVWCASRGPLMIAPSGLPNRVRLAGPWRIVVARIPRQALLVHTPTLDDRVSIHEELTLSERSLAVLLSQSVRSEQEASEADARLIARTVLEMAGAVLRHRQGGGWELEDRQTGIRDRALALIRSDGADPRLDPERIASGVGVSLRYLQEIFAAGGSSVAAELRKERARVARSLLQDPGFGGLGATEIALRAGFGSSASMRRALAVFYRLGPAELRQGRTPGRDSAEVDAPASKLE</sequence>
<accession>A0ABN2LLG0</accession>
<protein>
    <recommendedName>
        <fullName evidence="4">HTH araC/xylS-type domain-containing protein</fullName>
    </recommendedName>
</protein>
<gene>
    <name evidence="5" type="ORF">GCM10009768_22290</name>
</gene>
<dbReference type="PANTHER" id="PTHR46796">
    <property type="entry name" value="HTH-TYPE TRANSCRIPTIONAL ACTIVATOR RHAS-RELATED"/>
    <property type="match status" value="1"/>
</dbReference>
<keyword evidence="3" id="KW-0804">Transcription</keyword>
<evidence type="ECO:0000256" key="2">
    <source>
        <dbReference type="ARBA" id="ARBA00023125"/>
    </source>
</evidence>
<proteinExistence type="predicted"/>
<evidence type="ECO:0000313" key="6">
    <source>
        <dbReference type="Proteomes" id="UP001500851"/>
    </source>
</evidence>
<keyword evidence="2" id="KW-0238">DNA-binding</keyword>
<keyword evidence="1" id="KW-0805">Transcription regulation</keyword>
<dbReference type="Pfam" id="PF12833">
    <property type="entry name" value="HTH_18"/>
    <property type="match status" value="1"/>
</dbReference>
<dbReference type="PROSITE" id="PS01124">
    <property type="entry name" value="HTH_ARAC_FAMILY_2"/>
    <property type="match status" value="1"/>
</dbReference>
<feature type="domain" description="HTH araC/xylS-type" evidence="4">
    <location>
        <begin position="204"/>
        <end position="305"/>
    </location>
</feature>
<evidence type="ECO:0000259" key="4">
    <source>
        <dbReference type="PROSITE" id="PS01124"/>
    </source>
</evidence>
<dbReference type="EMBL" id="BAAAOB010000002">
    <property type="protein sequence ID" value="GAA1792863.1"/>
    <property type="molecule type" value="Genomic_DNA"/>
</dbReference>
<dbReference type="SMART" id="SM00342">
    <property type="entry name" value="HTH_ARAC"/>
    <property type="match status" value="1"/>
</dbReference>
<organism evidence="5 6">
    <name type="scientific">Leucobacter iarius</name>
    <dbReference type="NCBI Taxonomy" id="333963"/>
    <lineage>
        <taxon>Bacteria</taxon>
        <taxon>Bacillati</taxon>
        <taxon>Actinomycetota</taxon>
        <taxon>Actinomycetes</taxon>
        <taxon>Micrococcales</taxon>
        <taxon>Microbacteriaceae</taxon>
        <taxon>Leucobacter</taxon>
    </lineage>
</organism>
<evidence type="ECO:0000256" key="1">
    <source>
        <dbReference type="ARBA" id="ARBA00023015"/>
    </source>
</evidence>